<dbReference type="Proteomes" id="UP001056120">
    <property type="component" value="Linkage Group LG12"/>
</dbReference>
<reference evidence="2" key="1">
    <citation type="journal article" date="2022" name="Mol. Ecol. Resour.">
        <title>The genomes of chicory, endive, great burdock and yacon provide insights into Asteraceae palaeo-polyploidization history and plant inulin production.</title>
        <authorList>
            <person name="Fan W."/>
            <person name="Wang S."/>
            <person name="Wang H."/>
            <person name="Wang A."/>
            <person name="Jiang F."/>
            <person name="Liu H."/>
            <person name="Zhao H."/>
            <person name="Xu D."/>
            <person name="Zhang Y."/>
        </authorList>
    </citation>
    <scope>NUCLEOTIDE SEQUENCE [LARGE SCALE GENOMIC DNA]</scope>
    <source>
        <strain evidence="2">cv. Yunnan</strain>
    </source>
</reference>
<name>A0ACB9HDC2_9ASTR</name>
<protein>
    <submittedName>
        <fullName evidence="1">Uncharacterized protein</fullName>
    </submittedName>
</protein>
<gene>
    <name evidence="1" type="ORF">L1987_36351</name>
</gene>
<reference evidence="1 2" key="2">
    <citation type="journal article" date="2022" name="Mol. Ecol. Resour.">
        <title>The genomes of chicory, endive, great burdock and yacon provide insights into Asteraceae paleo-polyploidization history and plant inulin production.</title>
        <authorList>
            <person name="Fan W."/>
            <person name="Wang S."/>
            <person name="Wang H."/>
            <person name="Wang A."/>
            <person name="Jiang F."/>
            <person name="Liu H."/>
            <person name="Zhao H."/>
            <person name="Xu D."/>
            <person name="Zhang Y."/>
        </authorList>
    </citation>
    <scope>NUCLEOTIDE SEQUENCE [LARGE SCALE GENOMIC DNA]</scope>
    <source>
        <strain evidence="2">cv. Yunnan</strain>
        <tissue evidence="1">Leaves</tissue>
    </source>
</reference>
<accession>A0ACB9HDC2</accession>
<evidence type="ECO:0000313" key="2">
    <source>
        <dbReference type="Proteomes" id="UP001056120"/>
    </source>
</evidence>
<comment type="caution">
    <text evidence="1">The sequence shown here is derived from an EMBL/GenBank/DDBJ whole genome shotgun (WGS) entry which is preliminary data.</text>
</comment>
<evidence type="ECO:0000313" key="1">
    <source>
        <dbReference type="EMBL" id="KAI3793729.1"/>
    </source>
</evidence>
<organism evidence="1 2">
    <name type="scientific">Smallanthus sonchifolius</name>
    <dbReference type="NCBI Taxonomy" id="185202"/>
    <lineage>
        <taxon>Eukaryota</taxon>
        <taxon>Viridiplantae</taxon>
        <taxon>Streptophyta</taxon>
        <taxon>Embryophyta</taxon>
        <taxon>Tracheophyta</taxon>
        <taxon>Spermatophyta</taxon>
        <taxon>Magnoliopsida</taxon>
        <taxon>eudicotyledons</taxon>
        <taxon>Gunneridae</taxon>
        <taxon>Pentapetalae</taxon>
        <taxon>asterids</taxon>
        <taxon>campanulids</taxon>
        <taxon>Asterales</taxon>
        <taxon>Asteraceae</taxon>
        <taxon>Asteroideae</taxon>
        <taxon>Heliantheae alliance</taxon>
        <taxon>Millerieae</taxon>
        <taxon>Smallanthus</taxon>
    </lineage>
</organism>
<dbReference type="EMBL" id="CM042029">
    <property type="protein sequence ID" value="KAI3793729.1"/>
    <property type="molecule type" value="Genomic_DNA"/>
</dbReference>
<sequence>MLLRWSPKWVKVLKQWRRKWAPIRVCLSWEEIKKEKSWGFVCEVESSPVFKSKSTPLSLKLFLHLLDLHLNSLRFISSILGFLLSLVDLAVT</sequence>
<proteinExistence type="predicted"/>
<keyword evidence="2" id="KW-1185">Reference proteome</keyword>